<comment type="subcellular location">
    <subcellularLocation>
        <location evidence="1 7">Cell inner membrane</location>
        <topology evidence="1 7">Multi-pass membrane protein</topology>
    </subcellularLocation>
</comment>
<feature type="transmembrane region" description="Helical" evidence="8">
    <location>
        <begin position="551"/>
        <end position="578"/>
    </location>
</feature>
<gene>
    <name evidence="10" type="ORF">ABS361_11855</name>
</gene>
<dbReference type="PANTHER" id="PTHR33362">
    <property type="entry name" value="SIALIC ACID TRAP TRANSPORTER PERMEASE PROTEIN SIAT-RELATED"/>
    <property type="match status" value="1"/>
</dbReference>
<evidence type="ECO:0000256" key="6">
    <source>
        <dbReference type="ARBA" id="ARBA00023136"/>
    </source>
</evidence>
<evidence type="ECO:0000256" key="2">
    <source>
        <dbReference type="ARBA" id="ARBA00022475"/>
    </source>
</evidence>
<feature type="transmembrane region" description="Helical" evidence="8">
    <location>
        <begin position="45"/>
        <end position="63"/>
    </location>
</feature>
<feature type="transmembrane region" description="Helical" evidence="8">
    <location>
        <begin position="75"/>
        <end position="93"/>
    </location>
</feature>
<evidence type="ECO:0000256" key="5">
    <source>
        <dbReference type="ARBA" id="ARBA00022989"/>
    </source>
</evidence>
<dbReference type="Pfam" id="PF06808">
    <property type="entry name" value="DctM"/>
    <property type="match status" value="1"/>
</dbReference>
<feature type="transmembrane region" description="Helical" evidence="8">
    <location>
        <begin position="12"/>
        <end position="39"/>
    </location>
</feature>
<evidence type="ECO:0000259" key="9">
    <source>
        <dbReference type="Pfam" id="PF06808"/>
    </source>
</evidence>
<keyword evidence="3 7" id="KW-0997">Cell inner membrane</keyword>
<feature type="transmembrane region" description="Helical" evidence="8">
    <location>
        <begin position="280"/>
        <end position="301"/>
    </location>
</feature>
<evidence type="ECO:0000256" key="8">
    <source>
        <dbReference type="SAM" id="Phobius"/>
    </source>
</evidence>
<reference evidence="10" key="1">
    <citation type="submission" date="2024-06" db="EMBL/GenBank/DDBJ databases">
        <title>Methylostella associata gen. nov., sp. nov., a novel Ancalomicrobiaceae-affiliated facultatively methylotrophic bacteria that feed on methanotrophs of the genus Methylococcus.</title>
        <authorList>
            <person name="Saltykova V."/>
            <person name="Danilova O.V."/>
            <person name="Oshkin I.Y."/>
            <person name="Belova S.E."/>
            <person name="Pimenov N.V."/>
            <person name="Dedysh S.N."/>
        </authorList>
    </citation>
    <scope>NUCLEOTIDE SEQUENCE</scope>
    <source>
        <strain evidence="10">S20</strain>
    </source>
</reference>
<dbReference type="RefSeq" id="WP_407047918.1">
    <property type="nucleotide sequence ID" value="NZ_CP158568.1"/>
</dbReference>
<feature type="domain" description="TRAP C4-dicarboxylate transport system permease DctM subunit" evidence="9">
    <location>
        <begin position="14"/>
        <end position="627"/>
    </location>
</feature>
<evidence type="ECO:0000256" key="4">
    <source>
        <dbReference type="ARBA" id="ARBA00022692"/>
    </source>
</evidence>
<protein>
    <submittedName>
        <fullName evidence="10">TRAP transporter large permease subunit</fullName>
    </submittedName>
</protein>
<feature type="transmembrane region" description="Helical" evidence="8">
    <location>
        <begin position="313"/>
        <end position="336"/>
    </location>
</feature>
<dbReference type="KEGG" id="mflg:ABS361_11855"/>
<dbReference type="EMBL" id="CP158568">
    <property type="protein sequence ID" value="XBY42817.1"/>
    <property type="molecule type" value="Genomic_DNA"/>
</dbReference>
<name>A0AAU7X4Y8_9HYPH</name>
<feature type="transmembrane region" description="Helical" evidence="8">
    <location>
        <begin position="113"/>
        <end position="143"/>
    </location>
</feature>
<organism evidence="10">
    <name type="scientific">Methyloraptor flagellatus</name>
    <dbReference type="NCBI Taxonomy" id="3162530"/>
    <lineage>
        <taxon>Bacteria</taxon>
        <taxon>Pseudomonadati</taxon>
        <taxon>Pseudomonadota</taxon>
        <taxon>Alphaproteobacteria</taxon>
        <taxon>Hyphomicrobiales</taxon>
        <taxon>Ancalomicrobiaceae</taxon>
        <taxon>Methyloraptor</taxon>
    </lineage>
</organism>
<keyword evidence="2" id="KW-1003">Cell membrane</keyword>
<dbReference type="InterPro" id="IPR010656">
    <property type="entry name" value="DctM"/>
</dbReference>
<comment type="function">
    <text evidence="7">Part of the tripartite ATP-independent periplasmic (TRAP) transport system.</text>
</comment>
<evidence type="ECO:0000313" key="10">
    <source>
        <dbReference type="EMBL" id="XBY42817.1"/>
    </source>
</evidence>
<dbReference type="GO" id="GO:0005886">
    <property type="term" value="C:plasma membrane"/>
    <property type="evidence" value="ECO:0007669"/>
    <property type="project" value="UniProtKB-SubCell"/>
</dbReference>
<dbReference type="GO" id="GO:0022857">
    <property type="term" value="F:transmembrane transporter activity"/>
    <property type="evidence" value="ECO:0007669"/>
    <property type="project" value="UniProtKB-UniRule"/>
</dbReference>
<feature type="transmembrane region" description="Helical" evidence="8">
    <location>
        <begin position="342"/>
        <end position="363"/>
    </location>
</feature>
<feature type="transmembrane region" description="Helical" evidence="8">
    <location>
        <begin position="241"/>
        <end position="260"/>
    </location>
</feature>
<dbReference type="PANTHER" id="PTHR33362:SF7">
    <property type="entry name" value="SLL1103 PROTEIN"/>
    <property type="match status" value="1"/>
</dbReference>
<evidence type="ECO:0000256" key="1">
    <source>
        <dbReference type="ARBA" id="ARBA00004429"/>
    </source>
</evidence>
<feature type="transmembrane region" description="Helical" evidence="8">
    <location>
        <begin position="489"/>
        <end position="517"/>
    </location>
</feature>
<proteinExistence type="predicted"/>
<evidence type="ECO:0000256" key="7">
    <source>
        <dbReference type="RuleBase" id="RU369079"/>
    </source>
</evidence>
<evidence type="ECO:0000256" key="3">
    <source>
        <dbReference type="ARBA" id="ARBA00022519"/>
    </source>
</evidence>
<dbReference type="InterPro" id="IPR004681">
    <property type="entry name" value="TRAP_DctM"/>
</dbReference>
<keyword evidence="5 8" id="KW-1133">Transmembrane helix</keyword>
<feature type="transmembrane region" description="Helical" evidence="8">
    <location>
        <begin position="375"/>
        <end position="402"/>
    </location>
</feature>
<keyword evidence="6 8" id="KW-0472">Membrane</keyword>
<keyword evidence="7" id="KW-0813">Transport</keyword>
<keyword evidence="4 8" id="KW-0812">Transmembrane</keyword>
<feature type="transmembrane region" description="Helical" evidence="8">
    <location>
        <begin position="199"/>
        <end position="220"/>
    </location>
</feature>
<feature type="transmembrane region" description="Helical" evidence="8">
    <location>
        <begin position="155"/>
        <end position="179"/>
    </location>
</feature>
<sequence length="667" mass="71544">MAVFIAHNIAPIMFASLVVFLLLGYPVAFSLAACGLFYFIVGVELAPLSAGSINLSWPLLQTLPERIYGVMNNDVLLAIPFFTFMGLVLERSGMAEDLLDTIGQLFGGVRGGLAYAVIFVGALLAATTGVVAASVISMGLISLPIMLRYGYDRRVASGVIAASGTLAQIIPPSLVLIVMADQLGADVGAMYEGAFVPGLVLSGLYAFFVFLTTIFAPKAVPGLPPEAIGFQEPNPAFASKLGRINAILLIAGLVAFVGWYGPAIWKSIHDGFTMGTAGGYVSAGLEVLVVIFALRLLSIFIRVLATGDDRRGLLSLMTLVVVAGVVGVAVVQRAGIKDGADFVILSMSVGVTFSFVVACINWLSNRLTGFRFLSLLAQQVTFVMVPPLALIFLVLGTIFIGIATPTEGGAMGASGAMLLAFAKRMIDRDPSRFNFTIVRQAAESTAKLSAFVVFILVGARIFSLTFYGVNGHVWVEEYLRALPGGLYGFLIVVNLAVFLLAFFLDFFELAFIVIPLLKPAAEKIFMMDPQALAIAHSFGLNTPEDIAKTMIIWFGIMLGVNMQTSFMHPPFGFALFYLRSVAPKAPYKDKVTGRTMEPVRTGQIYWGAVPFVIIQLIMVALVMALPGLVMSPKPVVNVEDQKKALEQFNNIPGLDNMQLDLAPPKFN</sequence>
<feature type="transmembrane region" description="Helical" evidence="8">
    <location>
        <begin position="447"/>
        <end position="469"/>
    </location>
</feature>
<feature type="transmembrane region" description="Helical" evidence="8">
    <location>
        <begin position="604"/>
        <end position="625"/>
    </location>
</feature>
<dbReference type="AlphaFoldDB" id="A0AAU7X4Y8"/>
<accession>A0AAU7X4Y8</accession>